<keyword evidence="3" id="KW-1185">Reference proteome</keyword>
<evidence type="ECO:0000313" key="3">
    <source>
        <dbReference type="Proteomes" id="UP000026961"/>
    </source>
</evidence>
<reference evidence="2" key="2">
    <citation type="submission" date="2018-05" db="EMBL/GenBank/DDBJ databases">
        <title>OgluRS3 (Oryza glumaepatula Reference Sequence Version 3).</title>
        <authorList>
            <person name="Zhang J."/>
            <person name="Kudrna D."/>
            <person name="Lee S."/>
            <person name="Talag J."/>
            <person name="Welchert J."/>
            <person name="Wing R.A."/>
        </authorList>
    </citation>
    <scope>NUCLEOTIDE SEQUENCE [LARGE SCALE GENOMIC DNA]</scope>
</reference>
<dbReference type="HOGENOM" id="CLU_2726282_0_0_1"/>
<dbReference type="EnsemblPlants" id="OGLUM03G01610.1">
    <property type="protein sequence ID" value="OGLUM03G01610.1"/>
    <property type="gene ID" value="OGLUM03G01610"/>
</dbReference>
<evidence type="ECO:0000256" key="1">
    <source>
        <dbReference type="SAM" id="MobiDB-lite"/>
    </source>
</evidence>
<dbReference type="Gramene" id="OGLUM03G01610.1">
    <property type="protein sequence ID" value="OGLUM03G01610.1"/>
    <property type="gene ID" value="OGLUM03G01610"/>
</dbReference>
<accession>A0A0D9Z1B9</accession>
<dbReference type="AlphaFoldDB" id="A0A0D9Z1B9"/>
<sequence length="72" mass="7486">MESETNANAVQRPRKRREAGAPETGVVRRGMEQVSGPDNEGERRPGGGGACYGVAMAAMGGGVTPRTSPERS</sequence>
<evidence type="ECO:0000313" key="2">
    <source>
        <dbReference type="EnsemblPlants" id="OGLUM03G01610.1"/>
    </source>
</evidence>
<dbReference type="Proteomes" id="UP000026961">
    <property type="component" value="Chromosome 3"/>
</dbReference>
<proteinExistence type="predicted"/>
<protein>
    <submittedName>
        <fullName evidence="2">Uncharacterized protein</fullName>
    </submittedName>
</protein>
<name>A0A0D9Z1B9_9ORYZ</name>
<feature type="region of interest" description="Disordered" evidence="1">
    <location>
        <begin position="1"/>
        <end position="52"/>
    </location>
</feature>
<reference evidence="2" key="1">
    <citation type="submission" date="2015-04" db="UniProtKB">
        <authorList>
            <consortium name="EnsemblPlants"/>
        </authorList>
    </citation>
    <scope>IDENTIFICATION</scope>
</reference>
<organism evidence="2">
    <name type="scientific">Oryza glumipatula</name>
    <dbReference type="NCBI Taxonomy" id="40148"/>
    <lineage>
        <taxon>Eukaryota</taxon>
        <taxon>Viridiplantae</taxon>
        <taxon>Streptophyta</taxon>
        <taxon>Embryophyta</taxon>
        <taxon>Tracheophyta</taxon>
        <taxon>Spermatophyta</taxon>
        <taxon>Magnoliopsida</taxon>
        <taxon>Liliopsida</taxon>
        <taxon>Poales</taxon>
        <taxon>Poaceae</taxon>
        <taxon>BOP clade</taxon>
        <taxon>Oryzoideae</taxon>
        <taxon>Oryzeae</taxon>
        <taxon>Oryzinae</taxon>
        <taxon>Oryza</taxon>
    </lineage>
</organism>